<accession>A0A022PQI5</accession>
<protein>
    <submittedName>
        <fullName evidence="1">Uncharacterized protein</fullName>
    </submittedName>
</protein>
<gene>
    <name evidence="1" type="ORF">BA1DRAFT_00397</name>
</gene>
<proteinExistence type="predicted"/>
<sequence length="36" mass="4125">MRFGLLLSLGEQNISGVFHNKLFLHDNPNIVSYVNH</sequence>
<evidence type="ECO:0000313" key="1">
    <source>
        <dbReference type="EMBL" id="EYU17108.1"/>
    </source>
</evidence>
<evidence type="ECO:0000313" key="2">
    <source>
        <dbReference type="Proteomes" id="UP000023464"/>
    </source>
</evidence>
<dbReference type="EMBL" id="JFGV01000003">
    <property type="protein sequence ID" value="EYU17108.1"/>
    <property type="molecule type" value="Genomic_DNA"/>
</dbReference>
<dbReference type="AlphaFoldDB" id="A0A022PQI5"/>
<dbReference type="Proteomes" id="UP000023464">
    <property type="component" value="Unassembled WGS sequence"/>
</dbReference>
<reference evidence="1 2" key="1">
    <citation type="submission" date="2014-03" db="EMBL/GenBank/DDBJ databases">
        <title>Draft Genome of Photorhabdus luminescens BA1, an Egyptian Isolate.</title>
        <authorList>
            <person name="Ghazal S."/>
            <person name="Hurst S.G.IV."/>
            <person name="Morris K."/>
            <person name="Thomas K."/>
            <person name="Tisa L.S."/>
        </authorList>
    </citation>
    <scope>NUCLEOTIDE SEQUENCE [LARGE SCALE GENOMIC DNA]</scope>
    <source>
        <strain evidence="1 2">BA1</strain>
    </source>
</reference>
<name>A0A022PQI5_9GAMM</name>
<organism evidence="1 2">
    <name type="scientific">Photorhabdus aegyptia</name>
    <dbReference type="NCBI Taxonomy" id="2805098"/>
    <lineage>
        <taxon>Bacteria</taxon>
        <taxon>Pseudomonadati</taxon>
        <taxon>Pseudomonadota</taxon>
        <taxon>Gammaproteobacteria</taxon>
        <taxon>Enterobacterales</taxon>
        <taxon>Morganellaceae</taxon>
        <taxon>Photorhabdus</taxon>
    </lineage>
</organism>
<keyword evidence="2" id="KW-1185">Reference proteome</keyword>
<comment type="caution">
    <text evidence="1">The sequence shown here is derived from an EMBL/GenBank/DDBJ whole genome shotgun (WGS) entry which is preliminary data.</text>
</comment>